<evidence type="ECO:0000313" key="3">
    <source>
        <dbReference type="Proteomes" id="UP000177263"/>
    </source>
</evidence>
<dbReference type="EMBL" id="MGGM01000012">
    <property type="protein sequence ID" value="OGM29447.1"/>
    <property type="molecule type" value="Genomic_DNA"/>
</dbReference>
<evidence type="ECO:0000256" key="1">
    <source>
        <dbReference type="SAM" id="MobiDB-lite"/>
    </source>
</evidence>
<reference evidence="2 3" key="1">
    <citation type="journal article" date="2016" name="Nat. Commun.">
        <title>Thousands of microbial genomes shed light on interconnected biogeochemical processes in an aquifer system.</title>
        <authorList>
            <person name="Anantharaman K."/>
            <person name="Brown C.T."/>
            <person name="Hug L.A."/>
            <person name="Sharon I."/>
            <person name="Castelle C.J."/>
            <person name="Probst A.J."/>
            <person name="Thomas B.C."/>
            <person name="Singh A."/>
            <person name="Wilkins M.J."/>
            <person name="Karaoz U."/>
            <person name="Brodie E.L."/>
            <person name="Williams K.H."/>
            <person name="Hubbard S.S."/>
            <person name="Banfield J.F."/>
        </authorList>
    </citation>
    <scope>NUCLEOTIDE SEQUENCE [LARGE SCALE GENOMIC DNA]</scope>
</reference>
<protein>
    <submittedName>
        <fullName evidence="2">Uncharacterized protein</fullName>
    </submittedName>
</protein>
<feature type="compositionally biased region" description="Basic residues" evidence="1">
    <location>
        <begin position="9"/>
        <end position="21"/>
    </location>
</feature>
<dbReference type="Proteomes" id="UP000177263">
    <property type="component" value="Unassembled WGS sequence"/>
</dbReference>
<organism evidence="2 3">
    <name type="scientific">Candidatus Woesebacteria bacterium RIFCSPHIGHO2_01_FULL_41_10</name>
    <dbReference type="NCBI Taxonomy" id="1802500"/>
    <lineage>
        <taxon>Bacteria</taxon>
        <taxon>Candidatus Woeseibacteriota</taxon>
    </lineage>
</organism>
<comment type="caution">
    <text evidence="2">The sequence shown here is derived from an EMBL/GenBank/DDBJ whole genome shotgun (WGS) entry which is preliminary data.</text>
</comment>
<feature type="region of interest" description="Disordered" evidence="1">
    <location>
        <begin position="1"/>
        <end position="26"/>
    </location>
</feature>
<evidence type="ECO:0000313" key="2">
    <source>
        <dbReference type="EMBL" id="OGM29447.1"/>
    </source>
</evidence>
<accession>A0A1F7YQ87</accession>
<sequence length="68" mass="7934">MVGTGEKRKSMRRRRNRKRHATSVGNGARQNKVFLILEKQTKVAPRVKLVLIFSVKSDGWKSRDEFFC</sequence>
<name>A0A1F7YQ87_9BACT</name>
<gene>
    <name evidence="2" type="ORF">A2801_03920</name>
</gene>
<proteinExistence type="predicted"/>
<dbReference type="AlphaFoldDB" id="A0A1F7YQ87"/>
<dbReference type="STRING" id="1802500.A2801_03920"/>